<evidence type="ECO:0000256" key="19">
    <source>
        <dbReference type="PIRSR" id="PIRSR604677-50"/>
    </source>
</evidence>
<dbReference type="STRING" id="314344.AL013_07450"/>
<evidence type="ECO:0000256" key="10">
    <source>
        <dbReference type="ARBA" id="ARBA00022692"/>
    </source>
</evidence>
<organism evidence="23 24">
    <name type="scientific">Mariprofundus ferrooxydans PV-1</name>
    <dbReference type="NCBI Taxonomy" id="314345"/>
    <lineage>
        <taxon>Bacteria</taxon>
        <taxon>Pseudomonadati</taxon>
        <taxon>Pseudomonadota</taxon>
        <taxon>Candidatius Mariprofundia</taxon>
        <taxon>Mariprofundales</taxon>
        <taxon>Mariprofundaceae</taxon>
        <taxon>Mariprofundus</taxon>
    </lineage>
</organism>
<evidence type="ECO:0000256" key="1">
    <source>
        <dbReference type="ARBA" id="ARBA00001970"/>
    </source>
</evidence>
<feature type="transmembrane region" description="Helical" evidence="21">
    <location>
        <begin position="107"/>
        <end position="126"/>
    </location>
</feature>
<feature type="binding site" evidence="19">
    <location>
        <position position="221"/>
    </location>
    <ligand>
        <name>Cu cation</name>
        <dbReference type="ChEBI" id="CHEBI:23378"/>
        <label>B</label>
    </ligand>
</feature>
<keyword evidence="9 20" id="KW-0679">Respiratory chain</keyword>
<feature type="binding site" description="axial binding residue" evidence="19">
    <location>
        <position position="359"/>
    </location>
    <ligand>
        <name>heme b</name>
        <dbReference type="ChEBI" id="CHEBI:60344"/>
        <label>2; high-spin</label>
    </ligand>
    <ligandPart>
        <name>Fe</name>
        <dbReference type="ChEBI" id="CHEBI:18248"/>
    </ligandPart>
</feature>
<dbReference type="EC" id="7.1.1.9" evidence="5"/>
<dbReference type="GO" id="GO:0005886">
    <property type="term" value="C:plasma membrane"/>
    <property type="evidence" value="ECO:0007669"/>
    <property type="project" value="UniProtKB-SubCell"/>
</dbReference>
<dbReference type="PANTHER" id="PTHR10422:SF29">
    <property type="entry name" value="CYTOCHROME C OXIDASE SUBUNIT 1 HOMOLOG, BACTEROID"/>
    <property type="match status" value="1"/>
</dbReference>
<dbReference type="GO" id="GO:0004129">
    <property type="term" value="F:cytochrome-c oxidase activity"/>
    <property type="evidence" value="ECO:0007669"/>
    <property type="project" value="UniProtKB-EC"/>
</dbReference>
<dbReference type="GO" id="GO:0046872">
    <property type="term" value="F:metal ion binding"/>
    <property type="evidence" value="ECO:0007669"/>
    <property type="project" value="UniProtKB-KW"/>
</dbReference>
<dbReference type="Pfam" id="PF00115">
    <property type="entry name" value="COX1"/>
    <property type="match status" value="1"/>
</dbReference>
<feature type="transmembrane region" description="Helical" evidence="21">
    <location>
        <begin position="319"/>
        <end position="336"/>
    </location>
</feature>
<protein>
    <recommendedName>
        <fullName evidence="5">cytochrome-c oxidase</fullName>
        <ecNumber evidence="5">7.1.1.9</ecNumber>
    </recommendedName>
</protein>
<dbReference type="InterPro" id="IPR036927">
    <property type="entry name" value="Cyt_c_oxase-like_su1_sf"/>
</dbReference>
<evidence type="ECO:0000256" key="9">
    <source>
        <dbReference type="ARBA" id="ARBA00022660"/>
    </source>
</evidence>
<dbReference type="InterPro" id="IPR000883">
    <property type="entry name" value="Cyt_C_Oxase_1"/>
</dbReference>
<evidence type="ECO:0000256" key="20">
    <source>
        <dbReference type="RuleBase" id="RU000370"/>
    </source>
</evidence>
<feature type="transmembrane region" description="Helical" evidence="21">
    <location>
        <begin position="251"/>
        <end position="270"/>
    </location>
</feature>
<comment type="cofactor">
    <cofactor evidence="19">
        <name>Cu(2+)</name>
        <dbReference type="ChEBI" id="CHEBI:29036"/>
    </cofactor>
    <text evidence="19">Binds 1 copper ion per subunit, denoted as copper B.</text>
</comment>
<dbReference type="PROSITE" id="PS00077">
    <property type="entry name" value="COX1_CUB"/>
    <property type="match status" value="1"/>
</dbReference>
<comment type="pathway">
    <text evidence="3">Energy metabolism; oxidative phosphorylation.</text>
</comment>
<evidence type="ECO:0000256" key="3">
    <source>
        <dbReference type="ARBA" id="ARBA00004673"/>
    </source>
</evidence>
<dbReference type="AlphaFoldDB" id="Q0EVT4"/>
<evidence type="ECO:0000256" key="16">
    <source>
        <dbReference type="ARBA" id="ARBA00023008"/>
    </source>
</evidence>
<sequence length="488" mass="54566">MTNILFKSKEVEKVVGSSSENPNYNFGIVKAFAVCAVVYLVVGALVGDIIAWQLSFPALNLNEYLSFGRLRPLHTNAVIFAFGGCTLMATAFYVVQRTCAVPLWSNRMAWFTFWGWNLVIVAAVISFPMGWTQGKEYAELEWPVDILIAVVWLSYMFNFIMTIANRKTSHIYVANWFFLGMMVMITYLHVVNSLAIPVTMTKSYSIFSGVHDAMIQWWWGHNAVGFFLTAGFLGIMYYFIPKQADLPIFSYRLSVLHFWALMFGYVWLGAHHLQYTALPDWAGSLGAAVSIAMIIPSWGGAINGLMTLSGAWSKLRDDYVLRFLVVSLAFYAMSTFEGPVMSLKTVNALSHYTDWTIGHVHSGALGWVAMVSIGAIYHLVTRLWKTDIHSVPLVNSHFWIHTIGTVIYICAMWVSGIMQGLMWRATDDYGNLVYSFAETVVAMHPYYVLRSVGGLLVLLGALIMLYNIVMTIRGAGQPKAVAAQAARA</sequence>
<dbReference type="InterPro" id="IPR023616">
    <property type="entry name" value="Cyt_c_oxase-like_su1_dom"/>
</dbReference>
<evidence type="ECO:0000256" key="17">
    <source>
        <dbReference type="ARBA" id="ARBA00023136"/>
    </source>
</evidence>
<keyword evidence="11 19" id="KW-0479">Metal-binding</keyword>
<keyword evidence="8 19" id="KW-0349">Heme</keyword>
<dbReference type="PANTHER" id="PTHR10422">
    <property type="entry name" value="CYTOCHROME C OXIDASE SUBUNIT 1"/>
    <property type="match status" value="1"/>
</dbReference>
<keyword evidence="6 20" id="KW-0813">Transport</keyword>
<evidence type="ECO:0000256" key="7">
    <source>
        <dbReference type="ARBA" id="ARBA00022475"/>
    </source>
</evidence>
<evidence type="ECO:0000256" key="8">
    <source>
        <dbReference type="ARBA" id="ARBA00022617"/>
    </source>
</evidence>
<feature type="transmembrane region" description="Helical" evidence="21">
    <location>
        <begin position="446"/>
        <end position="469"/>
    </location>
</feature>
<dbReference type="Proteomes" id="UP000005297">
    <property type="component" value="Unassembled WGS sequence"/>
</dbReference>
<keyword evidence="15 19" id="KW-0408">Iron</keyword>
<feature type="transmembrane region" description="Helical" evidence="21">
    <location>
        <begin position="356"/>
        <end position="377"/>
    </location>
</feature>
<dbReference type="InterPro" id="IPR004677">
    <property type="entry name" value="Cyt_c_oxidase_cbb3_su1"/>
</dbReference>
<evidence type="ECO:0000256" key="15">
    <source>
        <dbReference type="ARBA" id="ARBA00023004"/>
    </source>
</evidence>
<evidence type="ECO:0000313" key="23">
    <source>
        <dbReference type="EMBL" id="EAU53382.1"/>
    </source>
</evidence>
<keyword evidence="7" id="KW-1003">Cell membrane</keyword>
<evidence type="ECO:0000313" key="24">
    <source>
        <dbReference type="Proteomes" id="UP000005297"/>
    </source>
</evidence>
<dbReference type="eggNOG" id="COG3278">
    <property type="taxonomic scope" value="Bacteria"/>
</dbReference>
<reference evidence="23 24" key="1">
    <citation type="submission" date="2006-09" db="EMBL/GenBank/DDBJ databases">
        <authorList>
            <person name="Emerson D."/>
            <person name="Ferriera S."/>
            <person name="Johnson J."/>
            <person name="Kravitz S."/>
            <person name="Halpern A."/>
            <person name="Remington K."/>
            <person name="Beeson K."/>
            <person name="Tran B."/>
            <person name="Rogers Y.-H."/>
            <person name="Friedman R."/>
            <person name="Venter J.C."/>
        </authorList>
    </citation>
    <scope>NUCLEOTIDE SEQUENCE [LARGE SCALE GENOMIC DNA]</scope>
    <source>
        <strain evidence="23 24">PV-1</strain>
    </source>
</reference>
<feature type="binding site" description="axial binding residue" evidence="19">
    <location>
        <position position="361"/>
    </location>
    <ligand>
        <name>heme b</name>
        <dbReference type="ChEBI" id="CHEBI:60344"/>
        <label>1; low-spin</label>
    </ligand>
    <ligandPart>
        <name>Fe</name>
        <dbReference type="ChEBI" id="CHEBI:18248"/>
    </ligandPart>
</feature>
<keyword evidence="12" id="KW-1278">Translocase</keyword>
<feature type="transmembrane region" description="Helical" evidence="21">
    <location>
        <begin position="398"/>
        <end position="426"/>
    </location>
</feature>
<keyword evidence="10 20" id="KW-0812">Transmembrane</keyword>
<dbReference type="FunFam" id="1.20.210.10:FF:000005">
    <property type="entry name" value="Cytochrome c oxidase, cbb3-type, subunit I"/>
    <property type="match status" value="1"/>
</dbReference>
<dbReference type="GO" id="GO:0022904">
    <property type="term" value="P:respiratory electron transport chain"/>
    <property type="evidence" value="ECO:0007669"/>
    <property type="project" value="TreeGrafter"/>
</dbReference>
<evidence type="ECO:0000259" key="22">
    <source>
        <dbReference type="PROSITE" id="PS50855"/>
    </source>
</evidence>
<feature type="transmembrane region" description="Helical" evidence="21">
    <location>
        <begin position="74"/>
        <end position="95"/>
    </location>
</feature>
<dbReference type="HOGENOM" id="CLU_017702_3_4_0"/>
<dbReference type="SUPFAM" id="SSF81442">
    <property type="entry name" value="Cytochrome c oxidase subunit I-like"/>
    <property type="match status" value="1"/>
</dbReference>
<dbReference type="Gene3D" id="1.20.210.10">
    <property type="entry name" value="Cytochrome c oxidase-like, subunit I domain"/>
    <property type="match status" value="1"/>
</dbReference>
<dbReference type="GO" id="GO:0015990">
    <property type="term" value="P:electron transport coupled proton transport"/>
    <property type="evidence" value="ECO:0007669"/>
    <property type="project" value="TreeGrafter"/>
</dbReference>
<evidence type="ECO:0000256" key="2">
    <source>
        <dbReference type="ARBA" id="ARBA00004651"/>
    </source>
</evidence>
<feature type="transmembrane region" description="Helical" evidence="21">
    <location>
        <begin position="282"/>
        <end position="307"/>
    </location>
</feature>
<feature type="transmembrane region" description="Helical" evidence="21">
    <location>
        <begin position="176"/>
        <end position="198"/>
    </location>
</feature>
<dbReference type="UniPathway" id="UPA00705"/>
<dbReference type="GO" id="GO:0020037">
    <property type="term" value="F:heme binding"/>
    <property type="evidence" value="ECO:0007669"/>
    <property type="project" value="InterPro"/>
</dbReference>
<feature type="transmembrane region" description="Helical" evidence="21">
    <location>
        <begin position="31"/>
        <end position="54"/>
    </location>
</feature>
<evidence type="ECO:0000256" key="11">
    <source>
        <dbReference type="ARBA" id="ARBA00022723"/>
    </source>
</evidence>
<evidence type="ECO:0000256" key="12">
    <source>
        <dbReference type="ARBA" id="ARBA00022967"/>
    </source>
</evidence>
<evidence type="ECO:0000256" key="6">
    <source>
        <dbReference type="ARBA" id="ARBA00022448"/>
    </source>
</evidence>
<gene>
    <name evidence="23" type="ORF">SPV1_10306</name>
</gene>
<keyword evidence="17 21" id="KW-0472">Membrane</keyword>
<evidence type="ECO:0000256" key="21">
    <source>
        <dbReference type="SAM" id="Phobius"/>
    </source>
</evidence>
<feature type="binding site" description="axial binding residue" evidence="19">
    <location>
        <position position="74"/>
    </location>
    <ligand>
        <name>heme b</name>
        <dbReference type="ChEBI" id="CHEBI:60344"/>
        <label>1; low-spin</label>
    </ligand>
    <ligandPart>
        <name>Fe</name>
        <dbReference type="ChEBI" id="CHEBI:18248"/>
    </ligandPart>
</feature>
<evidence type="ECO:0000256" key="13">
    <source>
        <dbReference type="ARBA" id="ARBA00022982"/>
    </source>
</evidence>
<feature type="transmembrane region" description="Helical" evidence="21">
    <location>
        <begin position="146"/>
        <end position="164"/>
    </location>
</feature>
<dbReference type="InterPro" id="IPR023615">
    <property type="entry name" value="Cyt_c_Oxase_su1_BS"/>
</dbReference>
<evidence type="ECO:0000256" key="5">
    <source>
        <dbReference type="ARBA" id="ARBA00012949"/>
    </source>
</evidence>
<comment type="catalytic activity">
    <reaction evidence="18">
        <text>4 Fe(II)-[cytochrome c] + O2 + 8 H(+)(in) = 4 Fe(III)-[cytochrome c] + 2 H2O + 4 H(+)(out)</text>
        <dbReference type="Rhea" id="RHEA:11436"/>
        <dbReference type="Rhea" id="RHEA-COMP:10350"/>
        <dbReference type="Rhea" id="RHEA-COMP:14399"/>
        <dbReference type="ChEBI" id="CHEBI:15377"/>
        <dbReference type="ChEBI" id="CHEBI:15378"/>
        <dbReference type="ChEBI" id="CHEBI:15379"/>
        <dbReference type="ChEBI" id="CHEBI:29033"/>
        <dbReference type="ChEBI" id="CHEBI:29034"/>
        <dbReference type="EC" id="7.1.1.9"/>
    </reaction>
</comment>
<feature type="domain" description="Cytochrome oxidase subunit I profile" evidence="22">
    <location>
        <begin position="32"/>
        <end position="488"/>
    </location>
</feature>
<feature type="binding site" evidence="19">
    <location>
        <position position="271"/>
    </location>
    <ligand>
        <name>Cu cation</name>
        <dbReference type="ChEBI" id="CHEBI:23378"/>
        <label>B</label>
    </ligand>
</feature>
<keyword evidence="16" id="KW-0186">Copper</keyword>
<dbReference type="RefSeq" id="WP_009849580.1">
    <property type="nucleotide sequence ID" value="NZ_DS022294.1"/>
</dbReference>
<dbReference type="PROSITE" id="PS50855">
    <property type="entry name" value="COX1"/>
    <property type="match status" value="1"/>
</dbReference>
<keyword evidence="13 20" id="KW-0249">Electron transport</keyword>
<comment type="cofactor">
    <cofactor evidence="1">
        <name>heme b</name>
        <dbReference type="ChEBI" id="CHEBI:60344"/>
    </cofactor>
</comment>
<evidence type="ECO:0000256" key="14">
    <source>
        <dbReference type="ARBA" id="ARBA00022989"/>
    </source>
</evidence>
<dbReference type="EMBL" id="AATS01000026">
    <property type="protein sequence ID" value="EAU53382.1"/>
    <property type="molecule type" value="Genomic_DNA"/>
</dbReference>
<dbReference type="NCBIfam" id="TIGR00780">
    <property type="entry name" value="ccoN"/>
    <property type="match status" value="1"/>
</dbReference>
<proteinExistence type="inferred from homology"/>
<evidence type="ECO:0000256" key="18">
    <source>
        <dbReference type="ARBA" id="ARBA00047816"/>
    </source>
</evidence>
<evidence type="ECO:0000256" key="4">
    <source>
        <dbReference type="ARBA" id="ARBA00009578"/>
    </source>
</evidence>
<comment type="caution">
    <text evidence="23">The sequence shown here is derived from an EMBL/GenBank/DDBJ whole genome shotgun (WGS) entry which is preliminary data.</text>
</comment>
<comment type="similarity">
    <text evidence="4 20">Belongs to the heme-copper respiratory oxidase family.</text>
</comment>
<comment type="cofactor">
    <cofactor evidence="19">
        <name>heme</name>
        <dbReference type="ChEBI" id="CHEBI:30413"/>
    </cofactor>
    <text evidence="19">Binds 2 heme groups per subunit, denoted as high- and low-spin.</text>
</comment>
<feature type="binding site" evidence="19">
    <location>
        <position position="272"/>
    </location>
    <ligand>
        <name>Cu cation</name>
        <dbReference type="ChEBI" id="CHEBI:23378"/>
        <label>B</label>
    </ligand>
</feature>
<keyword evidence="24" id="KW-1185">Reference proteome</keyword>
<accession>Q0EVT4</accession>
<name>Q0EVT4_9PROT</name>
<dbReference type="InParanoid" id="Q0EVT4"/>
<feature type="transmembrane region" description="Helical" evidence="21">
    <location>
        <begin position="218"/>
        <end position="239"/>
    </location>
</feature>
<keyword evidence="14 21" id="KW-1133">Transmembrane helix</keyword>
<dbReference type="GO" id="GO:0006119">
    <property type="term" value="P:oxidative phosphorylation"/>
    <property type="evidence" value="ECO:0007669"/>
    <property type="project" value="UniProtKB-UniPathway"/>
</dbReference>
<comment type="subcellular location">
    <subcellularLocation>
        <location evidence="2">Cell membrane</location>
        <topology evidence="2">Multi-pass membrane protein</topology>
    </subcellularLocation>
</comment>